<dbReference type="Pfam" id="PF00892">
    <property type="entry name" value="EamA"/>
    <property type="match status" value="2"/>
</dbReference>
<evidence type="ECO:0000256" key="3">
    <source>
        <dbReference type="ARBA" id="ARBA00022989"/>
    </source>
</evidence>
<evidence type="ECO:0000313" key="7">
    <source>
        <dbReference type="EMBL" id="GLS87015.1"/>
    </source>
</evidence>
<name>A0AA37TW23_9RHOB</name>
<evidence type="ECO:0000256" key="2">
    <source>
        <dbReference type="ARBA" id="ARBA00022692"/>
    </source>
</evidence>
<proteinExistence type="predicted"/>
<keyword evidence="4 5" id="KW-0472">Membrane</keyword>
<keyword evidence="8" id="KW-1185">Reference proteome</keyword>
<keyword evidence="3 5" id="KW-1133">Transmembrane helix</keyword>
<feature type="transmembrane region" description="Helical" evidence="5">
    <location>
        <begin position="123"/>
        <end position="140"/>
    </location>
</feature>
<feature type="transmembrane region" description="Helical" evidence="5">
    <location>
        <begin position="209"/>
        <end position="229"/>
    </location>
</feature>
<dbReference type="InterPro" id="IPR000620">
    <property type="entry name" value="EamA_dom"/>
</dbReference>
<feature type="transmembrane region" description="Helical" evidence="5">
    <location>
        <begin position="146"/>
        <end position="164"/>
    </location>
</feature>
<feature type="transmembrane region" description="Helical" evidence="5">
    <location>
        <begin position="36"/>
        <end position="58"/>
    </location>
</feature>
<feature type="transmembrane region" description="Helical" evidence="5">
    <location>
        <begin position="241"/>
        <end position="264"/>
    </location>
</feature>
<evidence type="ECO:0000256" key="1">
    <source>
        <dbReference type="ARBA" id="ARBA00004141"/>
    </source>
</evidence>
<evidence type="ECO:0000256" key="5">
    <source>
        <dbReference type="SAM" id="Phobius"/>
    </source>
</evidence>
<dbReference type="AlphaFoldDB" id="A0AA37TW23"/>
<feature type="transmembrane region" description="Helical" evidence="5">
    <location>
        <begin position="65"/>
        <end position="86"/>
    </location>
</feature>
<dbReference type="PANTHER" id="PTHR32322">
    <property type="entry name" value="INNER MEMBRANE TRANSPORTER"/>
    <property type="match status" value="1"/>
</dbReference>
<feature type="domain" description="EamA" evidence="6">
    <location>
        <begin position="146"/>
        <end position="280"/>
    </location>
</feature>
<evidence type="ECO:0000313" key="8">
    <source>
        <dbReference type="Proteomes" id="UP001157355"/>
    </source>
</evidence>
<dbReference type="InterPro" id="IPR037185">
    <property type="entry name" value="EmrE-like"/>
</dbReference>
<keyword evidence="2 5" id="KW-0812">Transmembrane</keyword>
<reference evidence="7 8" key="1">
    <citation type="journal article" date="2014" name="Int. J. Syst. Evol. Microbiol.">
        <title>Complete genome sequence of Corynebacterium casei LMG S-19264T (=DSM 44701T), isolated from a smear-ripened cheese.</title>
        <authorList>
            <consortium name="US DOE Joint Genome Institute (JGI-PGF)"/>
            <person name="Walter F."/>
            <person name="Albersmeier A."/>
            <person name="Kalinowski J."/>
            <person name="Ruckert C."/>
        </authorList>
    </citation>
    <scope>NUCLEOTIDE SEQUENCE [LARGE SCALE GENOMIC DNA]</scope>
    <source>
        <strain evidence="7 8">NBRC 111766</strain>
    </source>
</reference>
<dbReference type="SUPFAM" id="SSF103481">
    <property type="entry name" value="Multidrug resistance efflux transporter EmrE"/>
    <property type="match status" value="2"/>
</dbReference>
<protein>
    <submittedName>
        <fullName evidence="7">ABC transporter permease</fullName>
    </submittedName>
</protein>
<dbReference type="EMBL" id="BSPP01000007">
    <property type="protein sequence ID" value="GLS87015.1"/>
    <property type="molecule type" value="Genomic_DNA"/>
</dbReference>
<organism evidence="7 8">
    <name type="scientific">Cypionkella aquatica</name>
    <dbReference type="NCBI Taxonomy" id="1756042"/>
    <lineage>
        <taxon>Bacteria</taxon>
        <taxon>Pseudomonadati</taxon>
        <taxon>Pseudomonadota</taxon>
        <taxon>Alphaproteobacteria</taxon>
        <taxon>Rhodobacterales</taxon>
        <taxon>Paracoccaceae</taxon>
        <taxon>Cypionkella</taxon>
    </lineage>
</organism>
<dbReference type="PANTHER" id="PTHR32322:SF9">
    <property type="entry name" value="AMINO-ACID METABOLITE EFFLUX PUMP-RELATED"/>
    <property type="match status" value="1"/>
</dbReference>
<feature type="transmembrane region" description="Helical" evidence="5">
    <location>
        <begin position="7"/>
        <end position="30"/>
    </location>
</feature>
<feature type="transmembrane region" description="Helical" evidence="5">
    <location>
        <begin position="270"/>
        <end position="287"/>
    </location>
</feature>
<dbReference type="Proteomes" id="UP001157355">
    <property type="component" value="Unassembled WGS sequence"/>
</dbReference>
<feature type="transmembrane region" description="Helical" evidence="5">
    <location>
        <begin position="176"/>
        <end position="197"/>
    </location>
</feature>
<feature type="transmembrane region" description="Helical" evidence="5">
    <location>
        <begin position="92"/>
        <end position="111"/>
    </location>
</feature>
<accession>A0AA37TW23</accession>
<gene>
    <name evidence="7" type="ORF">GCM10010873_19890</name>
</gene>
<dbReference type="InterPro" id="IPR050638">
    <property type="entry name" value="AA-Vitamin_Transporters"/>
</dbReference>
<feature type="domain" description="EamA" evidence="6">
    <location>
        <begin position="10"/>
        <end position="137"/>
    </location>
</feature>
<comment type="subcellular location">
    <subcellularLocation>
        <location evidence="1">Membrane</location>
        <topology evidence="1">Multi-pass membrane protein</topology>
    </subcellularLocation>
</comment>
<dbReference type="GO" id="GO:0016020">
    <property type="term" value="C:membrane"/>
    <property type="evidence" value="ECO:0007669"/>
    <property type="project" value="UniProtKB-SubCell"/>
</dbReference>
<evidence type="ECO:0000256" key="4">
    <source>
        <dbReference type="ARBA" id="ARBA00023136"/>
    </source>
</evidence>
<sequence>MSGKDWVRLAILSLLWGGSFFFVAVALQGLPTLSVVWGRVGLGAGFLALALLATGTAFPRGAGVWRALAGMGLLNNAVPFTLFVLAQGRISGGMASILNATTPLWGVVLAHLLTEEKITAPKAAGLACGFAGVVVMMGGINLGDAWASLACLGAAFSYGLAGIWGRRFRSLGVPPLATAFGQVASAAVMLLPIWLVVDQPWSLPAPGMAVVGAVLAIAAFSTALAYLIYFRLLASAGPTNLLLVTFLVPVSACLLGAIILGEAISTRQMAGFALIALGLIALDGRVLKWR</sequence>
<comment type="caution">
    <text evidence="7">The sequence shown here is derived from an EMBL/GenBank/DDBJ whole genome shotgun (WGS) entry which is preliminary data.</text>
</comment>
<dbReference type="RefSeq" id="WP_284325197.1">
    <property type="nucleotide sequence ID" value="NZ_BSPP01000007.1"/>
</dbReference>
<evidence type="ECO:0000259" key="6">
    <source>
        <dbReference type="Pfam" id="PF00892"/>
    </source>
</evidence>